<dbReference type="GO" id="GO:0006457">
    <property type="term" value="P:protein folding"/>
    <property type="evidence" value="ECO:0007669"/>
    <property type="project" value="UniProtKB-UniRule"/>
</dbReference>
<dbReference type="CDD" id="cd23165">
    <property type="entry name" value="Prefoldin_4"/>
    <property type="match status" value="1"/>
</dbReference>
<comment type="function">
    <text evidence="3">Binds specifically to cytosolic chaperonin (c-CPN) and transfers target proteins to it. Binds to nascent polypeptide chain and promotes folding in an environment in which there are many competing pathways for nonnative proteins.</text>
</comment>
<proteinExistence type="inferred from homology"/>
<keyword evidence="4" id="KW-0175">Coiled coil</keyword>
<dbReference type="GO" id="GO:0051082">
    <property type="term" value="F:unfolded protein binding"/>
    <property type="evidence" value="ECO:0007669"/>
    <property type="project" value="InterPro"/>
</dbReference>
<protein>
    <recommendedName>
        <fullName evidence="3">Prefoldin subunit 4</fullName>
    </recommendedName>
</protein>
<dbReference type="PIRSF" id="PIRSF016477">
    <property type="entry name" value="Prefoldin_subunit_4"/>
    <property type="match status" value="1"/>
</dbReference>
<dbReference type="SUPFAM" id="SSF46579">
    <property type="entry name" value="Prefoldin"/>
    <property type="match status" value="1"/>
</dbReference>
<reference evidence="5 6" key="1">
    <citation type="submission" date="2024-03" db="EMBL/GenBank/DDBJ databases">
        <title>The Acrasis kona genome and developmental transcriptomes reveal deep origins of eukaryotic multicellular pathways.</title>
        <authorList>
            <person name="Sheikh S."/>
            <person name="Fu C.-J."/>
            <person name="Brown M.W."/>
            <person name="Baldauf S.L."/>
        </authorList>
    </citation>
    <scope>NUCLEOTIDE SEQUENCE [LARGE SCALE GENOMIC DNA]</scope>
    <source>
        <strain evidence="5 6">ATCC MYA-3509</strain>
    </source>
</reference>
<comment type="similarity">
    <text evidence="1 3">Belongs to the prefoldin subunit beta family.</text>
</comment>
<name>A0AAW2ZI32_9EUKA</name>
<comment type="caution">
    <text evidence="5">The sequence shown here is derived from an EMBL/GenBank/DDBJ whole genome shotgun (WGS) entry which is preliminary data.</text>
</comment>
<dbReference type="EMBL" id="JAOPGA020001505">
    <property type="protein sequence ID" value="KAL0488989.1"/>
    <property type="molecule type" value="Genomic_DNA"/>
</dbReference>
<organism evidence="5 6">
    <name type="scientific">Acrasis kona</name>
    <dbReference type="NCBI Taxonomy" id="1008807"/>
    <lineage>
        <taxon>Eukaryota</taxon>
        <taxon>Discoba</taxon>
        <taxon>Heterolobosea</taxon>
        <taxon>Tetramitia</taxon>
        <taxon>Eutetramitia</taxon>
        <taxon>Acrasidae</taxon>
        <taxon>Acrasis</taxon>
    </lineage>
</organism>
<dbReference type="InterPro" id="IPR016661">
    <property type="entry name" value="PFDN4"/>
</dbReference>
<sequence>MSHRMTKANLNPSEIEIDVTWEDQQKINTFGRLANRVVELEEEIAKAKEDKNKLTDALEEIILSDDVKYLVGEVFVDVEGDDAEKMLEDEKLNLDKQVSIKEAELKKIQDTSKQLKAALYLKFGKNINLD</sequence>
<keyword evidence="6" id="KW-1185">Reference proteome</keyword>
<evidence type="ECO:0000256" key="3">
    <source>
        <dbReference type="PIRNR" id="PIRNR016477"/>
    </source>
</evidence>
<evidence type="ECO:0000256" key="4">
    <source>
        <dbReference type="SAM" id="Coils"/>
    </source>
</evidence>
<dbReference type="Pfam" id="PF01920">
    <property type="entry name" value="Prefoldin_2"/>
    <property type="match status" value="1"/>
</dbReference>
<keyword evidence="2 3" id="KW-0143">Chaperone</keyword>
<dbReference type="PANTHER" id="PTHR21100">
    <property type="entry name" value="PREFOLDIN SUBUNIT 4"/>
    <property type="match status" value="1"/>
</dbReference>
<dbReference type="Proteomes" id="UP001431209">
    <property type="component" value="Unassembled WGS sequence"/>
</dbReference>
<dbReference type="GO" id="GO:0005737">
    <property type="term" value="C:cytoplasm"/>
    <property type="evidence" value="ECO:0007669"/>
    <property type="project" value="TreeGrafter"/>
</dbReference>
<evidence type="ECO:0000256" key="2">
    <source>
        <dbReference type="ARBA" id="ARBA00023186"/>
    </source>
</evidence>
<dbReference type="AlphaFoldDB" id="A0AAW2ZI32"/>
<evidence type="ECO:0000256" key="1">
    <source>
        <dbReference type="ARBA" id="ARBA00008045"/>
    </source>
</evidence>
<evidence type="ECO:0000313" key="6">
    <source>
        <dbReference type="Proteomes" id="UP001431209"/>
    </source>
</evidence>
<evidence type="ECO:0000313" key="5">
    <source>
        <dbReference type="EMBL" id="KAL0488989.1"/>
    </source>
</evidence>
<dbReference type="PANTHER" id="PTHR21100:SF9">
    <property type="entry name" value="PREFOLDIN SUBUNIT 4"/>
    <property type="match status" value="1"/>
</dbReference>
<comment type="subunit">
    <text evidence="3">Heterohexamer of two PFD-alpha type and four PFD-beta type subunits.</text>
</comment>
<feature type="coiled-coil region" evidence="4">
    <location>
        <begin position="30"/>
        <end position="64"/>
    </location>
</feature>
<gene>
    <name evidence="5" type="ORF">AKO1_013427</name>
</gene>
<dbReference type="InterPro" id="IPR002777">
    <property type="entry name" value="PFD_beta-like"/>
</dbReference>
<accession>A0AAW2ZI32</accession>
<dbReference type="GO" id="GO:0016272">
    <property type="term" value="C:prefoldin complex"/>
    <property type="evidence" value="ECO:0007669"/>
    <property type="project" value="UniProtKB-UniRule"/>
</dbReference>